<evidence type="ECO:0000259" key="15">
    <source>
        <dbReference type="Pfam" id="PF23000"/>
    </source>
</evidence>
<evidence type="ECO:0000256" key="5">
    <source>
        <dbReference type="ARBA" id="ARBA00022679"/>
    </source>
</evidence>
<evidence type="ECO:0000256" key="6">
    <source>
        <dbReference type="ARBA" id="ARBA00022692"/>
    </source>
</evidence>
<feature type="transmembrane region" description="Helical" evidence="14">
    <location>
        <begin position="411"/>
        <end position="435"/>
    </location>
</feature>
<dbReference type="GO" id="GO:0006031">
    <property type="term" value="P:chitin biosynthetic process"/>
    <property type="evidence" value="ECO:0007669"/>
    <property type="project" value="TreeGrafter"/>
</dbReference>
<evidence type="ECO:0000256" key="11">
    <source>
        <dbReference type="ARBA" id="ARBA00046329"/>
    </source>
</evidence>
<feature type="domain" description="Chitin synthase chs-1/2 N-terminal putative transporter" evidence="15">
    <location>
        <begin position="65"/>
        <end position="338"/>
    </location>
</feature>
<evidence type="ECO:0000256" key="13">
    <source>
        <dbReference type="SAM" id="MobiDB-lite"/>
    </source>
</evidence>
<feature type="transmembrane region" description="Helical" evidence="14">
    <location>
        <begin position="301"/>
        <end position="325"/>
    </location>
</feature>
<feature type="transmembrane region" description="Helical" evidence="14">
    <location>
        <begin position="1309"/>
        <end position="1330"/>
    </location>
</feature>
<dbReference type="EC" id="2.4.1.16" evidence="2"/>
<dbReference type="Pfam" id="PF23000">
    <property type="entry name" value="ChitinSynthase_IV_N"/>
    <property type="match status" value="1"/>
</dbReference>
<dbReference type="FunFam" id="3.90.550.10:FF:000139">
    <property type="entry name" value="Chitin synthase 8"/>
    <property type="match status" value="1"/>
</dbReference>
<evidence type="ECO:0000256" key="4">
    <source>
        <dbReference type="ARBA" id="ARBA00022676"/>
    </source>
</evidence>
<dbReference type="SUPFAM" id="SSF53448">
    <property type="entry name" value="Nucleotide-diphospho-sugar transferases"/>
    <property type="match status" value="1"/>
</dbReference>
<dbReference type="EnsemblMetazoa" id="XM_019916145.1">
    <property type="protein sequence ID" value="XP_019771704.1"/>
    <property type="gene ID" value="LOC109545443"/>
</dbReference>
<feature type="transmembrane region" description="Helical" evidence="14">
    <location>
        <begin position="931"/>
        <end position="949"/>
    </location>
</feature>
<comment type="subcellular location">
    <subcellularLocation>
        <location evidence="1">Cell membrane</location>
        <topology evidence="1">Multi-pass membrane protein</topology>
    </subcellularLocation>
</comment>
<feature type="transmembrane region" description="Helical" evidence="14">
    <location>
        <begin position="955"/>
        <end position="978"/>
    </location>
</feature>
<evidence type="ECO:0000256" key="2">
    <source>
        <dbReference type="ARBA" id="ARBA00012543"/>
    </source>
</evidence>
<reference evidence="16" key="2">
    <citation type="submission" date="2024-08" db="UniProtKB">
        <authorList>
            <consortium name="EnsemblMetazoa"/>
        </authorList>
    </citation>
    <scope>IDENTIFICATION</scope>
</reference>
<keyword evidence="17" id="KW-1185">Reference proteome</keyword>
<evidence type="ECO:0000256" key="14">
    <source>
        <dbReference type="SAM" id="Phobius"/>
    </source>
</evidence>
<evidence type="ECO:0000313" key="17">
    <source>
        <dbReference type="Proteomes" id="UP000019118"/>
    </source>
</evidence>
<reference evidence="17" key="1">
    <citation type="journal article" date="2013" name="Genome Biol.">
        <title>Draft genome of the mountain pine beetle, Dendroctonus ponderosae Hopkins, a major forest pest.</title>
        <authorList>
            <person name="Keeling C.I."/>
            <person name="Yuen M.M."/>
            <person name="Liao N.Y."/>
            <person name="Docking T.R."/>
            <person name="Chan S.K."/>
            <person name="Taylor G.A."/>
            <person name="Palmquist D.L."/>
            <person name="Jackman S.D."/>
            <person name="Nguyen A."/>
            <person name="Li M."/>
            <person name="Henderson H."/>
            <person name="Janes J.K."/>
            <person name="Zhao Y."/>
            <person name="Pandoh P."/>
            <person name="Moore R."/>
            <person name="Sperling F.A."/>
            <person name="Huber D.P."/>
            <person name="Birol I."/>
            <person name="Jones S.J."/>
            <person name="Bohlmann J."/>
        </authorList>
    </citation>
    <scope>NUCLEOTIDE SEQUENCE</scope>
</reference>
<dbReference type="GO" id="GO:0004100">
    <property type="term" value="F:chitin synthase activity"/>
    <property type="evidence" value="ECO:0007669"/>
    <property type="project" value="UniProtKB-EC"/>
</dbReference>
<feature type="region of interest" description="Disordered" evidence="13">
    <location>
        <begin position="1"/>
        <end position="27"/>
    </location>
</feature>
<keyword evidence="9 14" id="KW-0472">Membrane</keyword>
<evidence type="ECO:0000256" key="7">
    <source>
        <dbReference type="ARBA" id="ARBA00022989"/>
    </source>
</evidence>
<evidence type="ECO:0000313" key="16">
    <source>
        <dbReference type="EnsemblMetazoa" id="XP_019771704.1"/>
    </source>
</evidence>
<keyword evidence="8" id="KW-0175">Coiled coil</keyword>
<protein>
    <recommendedName>
        <fullName evidence="2">chitin synthase</fullName>
        <ecNumber evidence="2">2.4.1.16</ecNumber>
    </recommendedName>
</protein>
<evidence type="ECO:0000256" key="12">
    <source>
        <dbReference type="ARBA" id="ARBA00048014"/>
    </source>
</evidence>
<dbReference type="PANTHER" id="PTHR22914:SF42">
    <property type="entry name" value="CHITIN SYNTHASE"/>
    <property type="match status" value="1"/>
</dbReference>
<organism evidence="16 17">
    <name type="scientific">Dendroctonus ponderosae</name>
    <name type="common">Mountain pine beetle</name>
    <dbReference type="NCBI Taxonomy" id="77166"/>
    <lineage>
        <taxon>Eukaryota</taxon>
        <taxon>Metazoa</taxon>
        <taxon>Ecdysozoa</taxon>
        <taxon>Arthropoda</taxon>
        <taxon>Hexapoda</taxon>
        <taxon>Insecta</taxon>
        <taxon>Pterygota</taxon>
        <taxon>Neoptera</taxon>
        <taxon>Endopterygota</taxon>
        <taxon>Coleoptera</taxon>
        <taxon>Polyphaga</taxon>
        <taxon>Cucujiformia</taxon>
        <taxon>Curculionidae</taxon>
        <taxon>Scolytinae</taxon>
        <taxon>Dendroctonus</taxon>
    </lineage>
</organism>
<accession>A0AAR5QEQ7</accession>
<dbReference type="Proteomes" id="UP000019118">
    <property type="component" value="Unassembled WGS sequence"/>
</dbReference>
<dbReference type="Gene3D" id="3.90.550.10">
    <property type="entry name" value="Spore Coat Polysaccharide Biosynthesis Protein SpsA, Chain A"/>
    <property type="match status" value="1"/>
</dbReference>
<feature type="transmembrane region" description="Helical" evidence="14">
    <location>
        <begin position="378"/>
        <end position="399"/>
    </location>
</feature>
<evidence type="ECO:0000256" key="8">
    <source>
        <dbReference type="ARBA" id="ARBA00023054"/>
    </source>
</evidence>
<comment type="catalytic activity">
    <reaction evidence="12">
        <text>[(1-&gt;4)-N-acetyl-beta-D-glucosaminyl](n) + UDP-N-acetyl-alpha-D-glucosamine = [(1-&gt;4)-N-acetyl-beta-D-glucosaminyl](n+1) + UDP + H(+)</text>
        <dbReference type="Rhea" id="RHEA:16637"/>
        <dbReference type="Rhea" id="RHEA-COMP:9593"/>
        <dbReference type="Rhea" id="RHEA-COMP:9595"/>
        <dbReference type="ChEBI" id="CHEBI:15378"/>
        <dbReference type="ChEBI" id="CHEBI:17029"/>
        <dbReference type="ChEBI" id="CHEBI:57705"/>
        <dbReference type="ChEBI" id="CHEBI:58223"/>
        <dbReference type="EC" id="2.4.1.16"/>
    </reaction>
</comment>
<dbReference type="InterPro" id="IPR004835">
    <property type="entry name" value="Chitin_synth"/>
</dbReference>
<evidence type="ECO:0000256" key="3">
    <source>
        <dbReference type="ARBA" id="ARBA00022475"/>
    </source>
</evidence>
<feature type="transmembrane region" description="Helical" evidence="14">
    <location>
        <begin position="985"/>
        <end position="1006"/>
    </location>
</feature>
<feature type="region of interest" description="Disordered" evidence="13">
    <location>
        <begin position="1125"/>
        <end position="1187"/>
    </location>
</feature>
<dbReference type="InterPro" id="IPR055120">
    <property type="entry name" value="Chs-1/2_IV_N"/>
</dbReference>
<feature type="compositionally biased region" description="Acidic residues" evidence="13">
    <location>
        <begin position="1176"/>
        <end position="1187"/>
    </location>
</feature>
<keyword evidence="3" id="KW-1003">Cell membrane</keyword>
<keyword evidence="5" id="KW-0808">Transferase</keyword>
<comment type="similarity">
    <text evidence="11">Belongs to the chitin synthase family. Class IV subfamily.</text>
</comment>
<feature type="transmembrane region" description="Helical" evidence="14">
    <location>
        <begin position="1018"/>
        <end position="1037"/>
    </location>
</feature>
<feature type="transmembrane region" description="Helical" evidence="14">
    <location>
        <begin position="257"/>
        <end position="277"/>
    </location>
</feature>
<feature type="transmembrane region" description="Helical" evidence="14">
    <location>
        <begin position="118"/>
        <end position="142"/>
    </location>
</feature>
<dbReference type="GO" id="GO:0005886">
    <property type="term" value="C:plasma membrane"/>
    <property type="evidence" value="ECO:0007669"/>
    <property type="project" value="UniProtKB-SubCell"/>
</dbReference>
<keyword evidence="6 14" id="KW-0812">Transmembrane</keyword>
<feature type="transmembrane region" description="Helical" evidence="14">
    <location>
        <begin position="55"/>
        <end position="74"/>
    </location>
</feature>
<feature type="compositionally biased region" description="Acidic residues" evidence="13">
    <location>
        <begin position="1"/>
        <end position="14"/>
    </location>
</feature>
<keyword evidence="7 14" id="KW-1133">Transmembrane helix</keyword>
<feature type="transmembrane region" description="Helical" evidence="14">
    <location>
        <begin position="154"/>
        <end position="176"/>
    </location>
</feature>
<feature type="transmembrane region" description="Helical" evidence="14">
    <location>
        <begin position="230"/>
        <end position="251"/>
    </location>
</feature>
<feature type="transmembrane region" description="Helical" evidence="14">
    <location>
        <begin position="894"/>
        <end position="924"/>
    </location>
</feature>
<dbReference type="PANTHER" id="PTHR22914">
    <property type="entry name" value="CHITIN SYNTHASE"/>
    <property type="match status" value="1"/>
</dbReference>
<sequence length="1499" mass="170999">MDEDDFDDFDEEDSLLGSNERQGEEVEPWNSFQIIHRKPASGSTVETKFIDNGTIFLKIATIFGVGLVVLLTAVTSKGLLLFMTSQVKKNVTRQYCNRGLDASRQYVFSMPDVERSTWIWLLIFAYCVPEVGTFIRSLRILVFKSRSYPHPAEFLALLVTESLPAIGSSLLVFNVLPEIDVIRGAMLTNAMSVVPGLGKTLIPEFSSTLVCFLELILFNMYSTKRSVSMALVADIAALIAQVSAFVAWPLLADGDSTLWLIPVSTILISFGWWENFISETSAIEFVRNMAKSRKSFPNSKYFSYAIISILKCCIFFATTVASLYIREGTIGYMFNNFTATFGNHRMMVTEVIPTISGISNGVDDAVSSGVTQPIYSDITLQLSIWFVCIATAYICYAFAKFSCKIMIQGASFAFPIGLVVPVLITGLVIFCGYFAKDECAFHGSIPSYLFFNAPPLTYLNDFIGHQYAWVWLLWLVSQIWITRHIWSNKNSKLATTEQIFMRPMYHGILIDQSIAMNRRNVAHQLRKDDAVEGDDRSNIDVDKITRIFACATMWHETPEEMMEFLKSIFRMDEDQAAHRIVKQYLQYPIEGYYEWETHIFFDDAFWRKSADDNDPELNTYVKDLIATLGEAANEVHKTTVRIRPPIIYSTPYGGRLVWTLPGKTKVIAHLKDKAKIRAKKRWSQVMYMYYLLGHKIVDNDEYDETRVANRSKNTFLLALDGDIDFQPDAVHLLIQYMKKNDNLGAACGRIHPVGSGAMAWYQIFEYAVGHWMQKATEHVIGCVLCSPGCFSLFRAGALMDHNVMARYTTRATEARHYVQYDQGEDRWLCTLLLQRGYRVEYSAASDAYTHCPEGFNEFYNQRRRWMPSTMANILDLLEDSDHIKEVNDDISTPYIWYQMILMVGTVIGPGTIFLMLVGAFVTVFNMSQYSALWCNVAPILLYVLVSLTCESKTQLLVAAILSAGYGLVMMMVFIGVAMQINEDGILAPSSLFFFLMMGEYIIAALVHPKEFYCLKYGVIYLMTVPSMYMLLVIYSVFNMNNVSWGTREVTVAPKAVPGEPKKPEKKKASMVVETLHKVRDFFMSCSSDPKHLLMINDSLMAIREKVDHIDQKVLDLETITLDPDAERPRKSTWKSGTTMLEGTKPSKMSVHSRPSALRKKSTLDKHGGIYPNSSLVDEESDDDDSLDTLSDDLQNNNWLYSDELIRGHVTFLEKKEELFWKKLLDAYLHPVEDDKEKVARDLKDLRDRMAMSFFFINIIFVVVVFLLTIKKEILHLQWPFNPKVNFTYSSALNVNEIIIQKTYLELEPIGFVFLIFFFLLMGIQFFGMLVHRFGTFSQIMANTDVEFGKTKIENMTEDELLRRDPLKTFKKLIKLKGVNGDDEKEEDVDAHVSRRKTVADLAKNKDKKRAIINDLDSAFQARMAKIRNGEETDVAVPRKTLQAIHRRRSTVMNIRKSQLRPFNPNAFRSFPENIPQDNSSIVYQYDNPTFDGTVDESNG</sequence>
<keyword evidence="10" id="KW-0325">Glycoprotein</keyword>
<evidence type="ECO:0000256" key="10">
    <source>
        <dbReference type="ARBA" id="ARBA00023180"/>
    </source>
</evidence>
<dbReference type="Pfam" id="PF03142">
    <property type="entry name" value="Chitin_synth_2"/>
    <property type="match status" value="1"/>
</dbReference>
<keyword evidence="4" id="KW-0328">Glycosyltransferase</keyword>
<feature type="transmembrane region" description="Helical" evidence="14">
    <location>
        <begin position="1250"/>
        <end position="1269"/>
    </location>
</feature>
<evidence type="ECO:0000256" key="1">
    <source>
        <dbReference type="ARBA" id="ARBA00004651"/>
    </source>
</evidence>
<dbReference type="InterPro" id="IPR029044">
    <property type="entry name" value="Nucleotide-diphossugar_trans"/>
</dbReference>
<proteinExistence type="inferred from homology"/>
<name>A0AAR5QEQ7_DENPD</name>
<evidence type="ECO:0000256" key="9">
    <source>
        <dbReference type="ARBA" id="ARBA00023136"/>
    </source>
</evidence>
<dbReference type="CDD" id="cd04190">
    <property type="entry name" value="Chitin_synth_C"/>
    <property type="match status" value="1"/>
</dbReference>